<keyword evidence="1" id="KW-0812">Transmembrane</keyword>
<organism evidence="2 3">
    <name type="scientific">Oceanobacillus bengalensis</name>
    <dbReference type="NCBI Taxonomy" id="1435466"/>
    <lineage>
        <taxon>Bacteria</taxon>
        <taxon>Bacillati</taxon>
        <taxon>Bacillota</taxon>
        <taxon>Bacilli</taxon>
        <taxon>Bacillales</taxon>
        <taxon>Bacillaceae</taxon>
        <taxon>Oceanobacillus</taxon>
    </lineage>
</organism>
<dbReference type="EMBL" id="RBZO01000016">
    <property type="protein sequence ID" value="RKQ15040.1"/>
    <property type="molecule type" value="Genomic_DNA"/>
</dbReference>
<keyword evidence="3" id="KW-1185">Reference proteome</keyword>
<proteinExistence type="predicted"/>
<dbReference type="Proteomes" id="UP000281813">
    <property type="component" value="Unassembled WGS sequence"/>
</dbReference>
<keyword evidence="1" id="KW-1133">Transmembrane helix</keyword>
<protein>
    <submittedName>
        <fullName evidence="2">Uncharacterized protein</fullName>
    </submittedName>
</protein>
<dbReference type="AlphaFoldDB" id="A0A494YXY6"/>
<reference evidence="2 3" key="1">
    <citation type="journal article" date="2015" name="Antonie Van Leeuwenhoek">
        <title>Oceanobacillus bengalensis sp. nov., a bacterium isolated from seawater of the Bay of Bengal.</title>
        <authorList>
            <person name="Yongchang O."/>
            <person name="Xiang W."/>
            <person name="Wang G."/>
        </authorList>
    </citation>
    <scope>NUCLEOTIDE SEQUENCE [LARGE SCALE GENOMIC DNA]</scope>
    <source>
        <strain evidence="2 3">MCCC 1K00260</strain>
    </source>
</reference>
<evidence type="ECO:0000256" key="1">
    <source>
        <dbReference type="SAM" id="Phobius"/>
    </source>
</evidence>
<comment type="caution">
    <text evidence="2">The sequence shown here is derived from an EMBL/GenBank/DDBJ whole genome shotgun (WGS) entry which is preliminary data.</text>
</comment>
<name>A0A494YXY6_9BACI</name>
<keyword evidence="1" id="KW-0472">Membrane</keyword>
<feature type="transmembrane region" description="Helical" evidence="1">
    <location>
        <begin position="80"/>
        <end position="98"/>
    </location>
</feature>
<evidence type="ECO:0000313" key="3">
    <source>
        <dbReference type="Proteomes" id="UP000281813"/>
    </source>
</evidence>
<accession>A0A494YXY6</accession>
<sequence>MILNNQLNSFIFLSSFLKSSNSSTNIFLIFLRFRSLLFLFNSLNIPLKCLMTLLIIALNSSMLFAKYIRNGKSNIRSFSINSFSLLLLIFANLNQCFLNRMILLKICS</sequence>
<evidence type="ECO:0000313" key="2">
    <source>
        <dbReference type="EMBL" id="RKQ15040.1"/>
    </source>
</evidence>
<gene>
    <name evidence="2" type="ORF">D8M05_11315</name>
</gene>